<dbReference type="InterPro" id="IPR023796">
    <property type="entry name" value="Serpin_dom"/>
</dbReference>
<dbReference type="EMBL" id="CP002689">
    <property type="protein sequence ID" value="AEE12245.1"/>
    <property type="molecule type" value="Genomic_DNA"/>
</dbReference>
<dbReference type="STRING" id="879243.Poras_0291"/>
<dbReference type="PANTHER" id="PTHR11461">
    <property type="entry name" value="SERINE PROTEASE INHIBITOR, SERPIN"/>
    <property type="match status" value="1"/>
</dbReference>
<sequence>MKYNSTFGLILTLAVALVTLSACDEELRDPKEGPITFLVGGKAPVAGTPMPKTPNMSHASLPAESMPLVEAGNAFSLKLFGALLENRASSANLVLSPISIETALGMNAVGLSDEAFDEYRSVLKLPATQSLATVARYYQQLNAVMCSADEYACYFPSNSFWVSSKYQSHLIKSYPRQLFDFFGAPTATLDLSDPASYEAVNAWISRKTYGKIQRMLDPSHAGEQDPLAFLVNTAFFAAAWQWETSEEQTQAGKFTNGAGEEEPAMMMSIHNDTSIDYFADDRFEALSVGLQASEELQKYGKTPFRMLLILPKDRTLPLSQSLPTTEELRRFTTAGKRYALDIRLPRLNAGIPTLDLTPELMELGLCKTLGVPLTELSRMFDPKFLAEQSGRQNRLYHQATLQWDEKGVEGAAATVIGVVEPGIGDPLETRSIAFDRPFFASIVHPETGKILFIAAINTLRR</sequence>
<gene>
    <name evidence="4" type="ordered locus">Poras_0291</name>
</gene>
<dbReference type="RefSeq" id="WP_013759907.1">
    <property type="nucleotide sequence ID" value="NC_015501.1"/>
</dbReference>
<keyword evidence="2" id="KW-0732">Signal</keyword>
<dbReference type="GO" id="GO:0005615">
    <property type="term" value="C:extracellular space"/>
    <property type="evidence" value="ECO:0007669"/>
    <property type="project" value="InterPro"/>
</dbReference>
<dbReference type="Proteomes" id="UP000006545">
    <property type="component" value="Chromosome"/>
</dbReference>
<dbReference type="SUPFAM" id="SSF56574">
    <property type="entry name" value="Serpins"/>
    <property type="match status" value="1"/>
</dbReference>
<feature type="signal peptide" evidence="2">
    <location>
        <begin position="1"/>
        <end position="24"/>
    </location>
</feature>
<keyword evidence="5" id="KW-1185">Reference proteome</keyword>
<proteinExistence type="inferred from homology"/>
<accession>F4KMC6</accession>
<evidence type="ECO:0000313" key="4">
    <source>
        <dbReference type="EMBL" id="AEE12245.1"/>
    </source>
</evidence>
<dbReference type="AlphaFoldDB" id="F4KMC6"/>
<feature type="domain" description="Serpin" evidence="3">
    <location>
        <begin position="77"/>
        <end position="459"/>
    </location>
</feature>
<organism evidence="4 5">
    <name type="scientific">Porphyromonas asaccharolytica (strain ATCC 25260 / DSM 20707 / BCRC 10618 / CCUG 7834 / JCM 6326 / LMG 13178 / VPI 4198 / B440)</name>
    <name type="common">Bacteroides asaccharolyticus</name>
    <dbReference type="NCBI Taxonomy" id="879243"/>
    <lineage>
        <taxon>Bacteria</taxon>
        <taxon>Pseudomonadati</taxon>
        <taxon>Bacteroidota</taxon>
        <taxon>Bacteroidia</taxon>
        <taxon>Bacteroidales</taxon>
        <taxon>Porphyromonadaceae</taxon>
        <taxon>Porphyromonas</taxon>
    </lineage>
</organism>
<dbReference type="PROSITE" id="PS51257">
    <property type="entry name" value="PROKAR_LIPOPROTEIN"/>
    <property type="match status" value="1"/>
</dbReference>
<reference evidence="5" key="1">
    <citation type="submission" date="2011-04" db="EMBL/GenBank/DDBJ databases">
        <title>The complete genome of Porphyromonas asaccharolytica DSM 20707.</title>
        <authorList>
            <person name="Lucas S."/>
            <person name="Han J."/>
            <person name="Lapidus A."/>
            <person name="Bruce D."/>
            <person name="Goodwin L."/>
            <person name="Pitluck S."/>
            <person name="Peters L."/>
            <person name="Kyrpides N."/>
            <person name="Mavromatis K."/>
            <person name="Ivanova N."/>
            <person name="Ovchinnikova G."/>
            <person name="Pagani I."/>
            <person name="Lu M."/>
            <person name="Detter J.C."/>
            <person name="Tapia R."/>
            <person name="Han C."/>
            <person name="Land M."/>
            <person name="Hauser L."/>
            <person name="Markowitz V."/>
            <person name="Cheng J.-F."/>
            <person name="Hugenholtz P."/>
            <person name="Woyke T."/>
            <person name="Wu D."/>
            <person name="Gronow S."/>
            <person name="Wellnitz S."/>
            <person name="Brambilla E."/>
            <person name="Klenk H.-P."/>
            <person name="Eisen J.A."/>
        </authorList>
    </citation>
    <scope>NUCLEOTIDE SEQUENCE [LARGE SCALE GENOMIC DNA]</scope>
    <source>
        <strain evidence="5">ATCC 25260 / DSM 20707 / VPI 4198</strain>
    </source>
</reference>
<feature type="chain" id="PRO_5003316794" evidence="2">
    <location>
        <begin position="25"/>
        <end position="461"/>
    </location>
</feature>
<dbReference type="Pfam" id="PF00079">
    <property type="entry name" value="Serpin"/>
    <property type="match status" value="1"/>
</dbReference>
<dbReference type="HOGENOM" id="CLU_023330_0_2_10"/>
<dbReference type="InterPro" id="IPR042185">
    <property type="entry name" value="Serpin_sf_2"/>
</dbReference>
<dbReference type="OrthoDB" id="9764871at2"/>
<protein>
    <submittedName>
        <fullName evidence="4">Proteinase inhibitor I4 serpin</fullName>
    </submittedName>
</protein>
<comment type="similarity">
    <text evidence="1">Belongs to the serpin family.</text>
</comment>
<dbReference type="KEGG" id="pah:Poras_0291"/>
<dbReference type="eggNOG" id="COG4826">
    <property type="taxonomic scope" value="Bacteria"/>
</dbReference>
<evidence type="ECO:0000256" key="2">
    <source>
        <dbReference type="SAM" id="SignalP"/>
    </source>
</evidence>
<evidence type="ECO:0000313" key="5">
    <source>
        <dbReference type="Proteomes" id="UP000006545"/>
    </source>
</evidence>
<evidence type="ECO:0000256" key="1">
    <source>
        <dbReference type="RuleBase" id="RU000411"/>
    </source>
</evidence>
<dbReference type="PANTHER" id="PTHR11461:SF211">
    <property type="entry name" value="GH10112P-RELATED"/>
    <property type="match status" value="1"/>
</dbReference>
<dbReference type="InterPro" id="IPR042178">
    <property type="entry name" value="Serpin_sf_1"/>
</dbReference>
<dbReference type="InterPro" id="IPR000215">
    <property type="entry name" value="Serpin_fam"/>
</dbReference>
<evidence type="ECO:0000259" key="3">
    <source>
        <dbReference type="SMART" id="SM00093"/>
    </source>
</evidence>
<dbReference type="InterPro" id="IPR036186">
    <property type="entry name" value="Serpin_sf"/>
</dbReference>
<dbReference type="Gene3D" id="2.30.39.10">
    <property type="entry name" value="Alpha-1-antitrypsin, domain 1"/>
    <property type="match status" value="1"/>
</dbReference>
<dbReference type="SMART" id="SM00093">
    <property type="entry name" value="SERPIN"/>
    <property type="match status" value="1"/>
</dbReference>
<dbReference type="GO" id="GO:0004867">
    <property type="term" value="F:serine-type endopeptidase inhibitor activity"/>
    <property type="evidence" value="ECO:0007669"/>
    <property type="project" value="InterPro"/>
</dbReference>
<name>F4KMC6_PORAD</name>
<dbReference type="Gene3D" id="3.30.497.10">
    <property type="entry name" value="Antithrombin, subunit I, domain 2"/>
    <property type="match status" value="1"/>
</dbReference>